<reference evidence="2" key="1">
    <citation type="journal article" date="2019" name="Int. J. Syst. Evol. Microbiol.">
        <title>The Global Catalogue of Microorganisms (GCM) 10K type strain sequencing project: providing services to taxonomists for standard genome sequencing and annotation.</title>
        <authorList>
            <consortium name="The Broad Institute Genomics Platform"/>
            <consortium name="The Broad Institute Genome Sequencing Center for Infectious Disease"/>
            <person name="Wu L."/>
            <person name="Ma J."/>
        </authorList>
    </citation>
    <scope>NUCLEOTIDE SEQUENCE [LARGE SCALE GENOMIC DNA]</scope>
    <source>
        <strain evidence="2">KCTC 42986</strain>
    </source>
</reference>
<evidence type="ECO:0000313" key="2">
    <source>
        <dbReference type="Proteomes" id="UP001595530"/>
    </source>
</evidence>
<dbReference type="InterPro" id="IPR021521">
    <property type="entry name" value="DUF3185"/>
</dbReference>
<name>A0ABV7F9E5_9BURK</name>
<organism evidence="1 2">
    <name type="scientific">Undibacterium arcticum</name>
    <dbReference type="NCBI Taxonomy" id="1762892"/>
    <lineage>
        <taxon>Bacteria</taxon>
        <taxon>Pseudomonadati</taxon>
        <taxon>Pseudomonadota</taxon>
        <taxon>Betaproteobacteria</taxon>
        <taxon>Burkholderiales</taxon>
        <taxon>Oxalobacteraceae</taxon>
        <taxon>Undibacterium</taxon>
    </lineage>
</organism>
<keyword evidence="2" id="KW-1185">Reference proteome</keyword>
<evidence type="ECO:0000313" key="1">
    <source>
        <dbReference type="EMBL" id="MFC3110681.1"/>
    </source>
</evidence>
<dbReference type="EMBL" id="JBHRTP010000085">
    <property type="protein sequence ID" value="MFC3110681.1"/>
    <property type="molecule type" value="Genomic_DNA"/>
</dbReference>
<dbReference type="Pfam" id="PF11381">
    <property type="entry name" value="DUF3185"/>
    <property type="match status" value="1"/>
</dbReference>
<proteinExistence type="predicted"/>
<sequence length="38" mass="4221">MSDTVHHPQKLNSFTSDISRIFTGAPTDRSIWMMVGGV</sequence>
<dbReference type="RefSeq" id="WP_390332916.1">
    <property type="nucleotide sequence ID" value="NZ_JBHRTP010000085.1"/>
</dbReference>
<protein>
    <submittedName>
        <fullName evidence="1">DUF3185 family protein</fullName>
    </submittedName>
</protein>
<comment type="caution">
    <text evidence="1">The sequence shown here is derived from an EMBL/GenBank/DDBJ whole genome shotgun (WGS) entry which is preliminary data.</text>
</comment>
<dbReference type="Proteomes" id="UP001595530">
    <property type="component" value="Unassembled WGS sequence"/>
</dbReference>
<accession>A0ABV7F9E5</accession>
<gene>
    <name evidence="1" type="ORF">ACFOFO_22455</name>
</gene>